<keyword evidence="3" id="KW-0862">Zinc</keyword>
<dbReference type="InterPro" id="IPR003604">
    <property type="entry name" value="Matrin/U1-like-C_Znf_C2H2"/>
</dbReference>
<dbReference type="InterPro" id="IPR056280">
    <property type="entry name" value="AIPP2-like_SPOC"/>
</dbReference>
<dbReference type="GO" id="GO:0003676">
    <property type="term" value="F:nucleic acid binding"/>
    <property type="evidence" value="ECO:0007669"/>
    <property type="project" value="InterPro"/>
</dbReference>
<sequence length="1042" mass="116702">MDRNFRNNYRGGWNDMRFNDFSQGHFNHPYQIPNDRGHHYAENKYLPHHAPQYFPDNRSYPLQMPEKYANKGLPHQIPEKYANKGLPHQIPELNIPNVASSSVQRPQHAPEYYADNRYLPHQTPGRYTDKMMHVPHQMPKEYAEKGLPHQIPEPTIPAVAPPPVQYLLQRIHCEICDVSFPRKNLKEHNNGKKHRGILELREQSTKHKTSNGQYSRFRYKELPNEGSKRKHRDNTCAKVCGLMAKNVSDDDARSLEYKKVPTERFERKNRDNTGTKDCGLKEENVNYEAPSYKDVPAERSKRKLGDNTGALDHSFKEKNVSYDAPSSEVPTERSERKNSDNTCAKDHGFEVGNASHEAPSYKKVKAERFKRKFRDNIGAKDHGFKQRIGGGTGGKYMKMNNGIRRPMKSSKPKVNDLSNSVKSPVQIPELTPPSGHVASPIVAPISVEESSFEPQFQHVSDSPTQESKGKEHHELQDTTMEMNDQQQSTPVELSASASFNISAETEYMNCDFAPIAMPEGKEHDEIQNFAVETNDQLQSISTELHASAGSNISTVAEDKCSDPAALLIASPQGPVTSQVFTPSPTVGSSFEPKIQIDSQTEVAESEEHPEVQNCGVETNDHSLAGSNTNSPIEDTCSDSGAIVIAPPQSPIASQVSIPEAVAVVSSFEPKSRQIIQTEMSEDEVHNEIQNHTVDSNDQQQSISMESHTPAGSVNSDSAAIELVIEPLAFKPPHAAESSFEPPLAFEGIACSESQIPTDETDIQPLALVLVEKAPSDESPQADLEMPVSDTELGIAQIPQVPVCLKCGDEGFVETLVYCKKCEDVSLHRYCLDGPVVFTDEVIWFCEDCEVKEVHTAYPDQCTLPLPSRMNNAAVDSSEDRVTAVAPQPVADPIWRGSLKLYNPRLDDTVTRLMGHLSTLACPKVLEKARHLPNVLYPDLLQRSAVWPESFKKYGPNNQSIAIYFFPQNERVERSFDQLVDEMITSDLAIRVGVEKAELLIFPSTVLPTQYRRFQSKYYLWGIFKRKQASNPRPMMHDASVFE</sequence>
<evidence type="ECO:0000256" key="1">
    <source>
        <dbReference type="ARBA" id="ARBA00022723"/>
    </source>
</evidence>
<dbReference type="PANTHER" id="PTHR33304">
    <property type="match status" value="1"/>
</dbReference>
<evidence type="ECO:0000256" key="6">
    <source>
        <dbReference type="SAM" id="MobiDB-lite"/>
    </source>
</evidence>
<feature type="compositionally biased region" description="Basic and acidic residues" evidence="6">
    <location>
        <begin position="218"/>
        <end position="227"/>
    </location>
</feature>
<reference evidence="9" key="1">
    <citation type="submission" date="2025-08" db="UniProtKB">
        <authorList>
            <consortium name="RefSeq"/>
        </authorList>
    </citation>
    <scope>IDENTIFICATION</scope>
    <source>
        <tissue evidence="9">Etiolated seedlings</tissue>
    </source>
</reference>
<dbReference type="KEGG" id="cam:101510687"/>
<dbReference type="Gene3D" id="3.30.40.10">
    <property type="entry name" value="Zinc/RING finger domain, C3HC4 (zinc finger)"/>
    <property type="match status" value="1"/>
</dbReference>
<keyword evidence="5" id="KW-0804">Transcription</keyword>
<feature type="domain" description="U1-type" evidence="7">
    <location>
        <begin position="168"/>
        <end position="201"/>
    </location>
</feature>
<name>A0A1S2Z4W5_CICAR</name>
<dbReference type="Pfam" id="PF23121">
    <property type="entry name" value="SPOC_AIPP2"/>
    <property type="match status" value="1"/>
</dbReference>
<dbReference type="SUPFAM" id="SSF57903">
    <property type="entry name" value="FYVE/PHD zinc finger"/>
    <property type="match status" value="1"/>
</dbReference>
<evidence type="ECO:0000259" key="7">
    <source>
        <dbReference type="SMART" id="SM00451"/>
    </source>
</evidence>
<feature type="compositionally biased region" description="Basic and acidic residues" evidence="6">
    <location>
        <begin position="295"/>
        <end position="305"/>
    </location>
</feature>
<keyword evidence="8" id="KW-1185">Reference proteome</keyword>
<evidence type="ECO:0000256" key="4">
    <source>
        <dbReference type="ARBA" id="ARBA00023015"/>
    </source>
</evidence>
<feature type="compositionally biased region" description="Basic and acidic residues" evidence="6">
    <location>
        <begin position="330"/>
        <end position="349"/>
    </location>
</feature>
<keyword evidence="1" id="KW-0479">Metal-binding</keyword>
<evidence type="ECO:0000313" key="9">
    <source>
        <dbReference type="RefSeq" id="XP_004515116.1"/>
    </source>
</evidence>
<dbReference type="GeneID" id="101510687"/>
<dbReference type="PANTHER" id="PTHR33304:SF18">
    <property type="entry name" value="CHROMATIN REGULATOR PHD FAMILY-RELATED"/>
    <property type="match status" value="1"/>
</dbReference>
<keyword evidence="4" id="KW-0805">Transcription regulation</keyword>
<dbReference type="InterPro" id="IPR049914">
    <property type="entry name" value="PHD1-3/5-6"/>
</dbReference>
<dbReference type="Proteomes" id="UP000087171">
    <property type="component" value="Unplaced"/>
</dbReference>
<dbReference type="InterPro" id="IPR013083">
    <property type="entry name" value="Znf_RING/FYVE/PHD"/>
</dbReference>
<feature type="region of interest" description="Disordered" evidence="6">
    <location>
        <begin position="291"/>
        <end position="358"/>
    </location>
</feature>
<dbReference type="GO" id="GO:0034244">
    <property type="term" value="P:negative regulation of transcription elongation by RNA polymerase II"/>
    <property type="evidence" value="ECO:0007669"/>
    <property type="project" value="InterPro"/>
</dbReference>
<gene>
    <name evidence="9" type="primary">LOC101510687</name>
</gene>
<accession>A0A1S2Z4W5</accession>
<feature type="region of interest" description="Disordered" evidence="6">
    <location>
        <begin position="693"/>
        <end position="713"/>
    </location>
</feature>
<feature type="region of interest" description="Disordered" evidence="6">
    <location>
        <begin position="450"/>
        <end position="473"/>
    </location>
</feature>
<protein>
    <submittedName>
        <fullName evidence="9">Uncharacterized protein LOC101510687 isoform X1</fullName>
    </submittedName>
</protein>
<organism evidence="8 9">
    <name type="scientific">Cicer arietinum</name>
    <name type="common">Chickpea</name>
    <name type="synonym">Garbanzo</name>
    <dbReference type="NCBI Taxonomy" id="3827"/>
    <lineage>
        <taxon>Eukaryota</taxon>
        <taxon>Viridiplantae</taxon>
        <taxon>Streptophyta</taxon>
        <taxon>Embryophyta</taxon>
        <taxon>Tracheophyta</taxon>
        <taxon>Spermatophyta</taxon>
        <taxon>Magnoliopsida</taxon>
        <taxon>eudicotyledons</taxon>
        <taxon>Gunneridae</taxon>
        <taxon>Pentapetalae</taxon>
        <taxon>rosids</taxon>
        <taxon>fabids</taxon>
        <taxon>Fabales</taxon>
        <taxon>Fabaceae</taxon>
        <taxon>Papilionoideae</taxon>
        <taxon>50 kb inversion clade</taxon>
        <taxon>NPAAA clade</taxon>
        <taxon>Hologalegina</taxon>
        <taxon>IRL clade</taxon>
        <taxon>Cicereae</taxon>
        <taxon>Cicer</taxon>
    </lineage>
</organism>
<dbReference type="RefSeq" id="XP_004515116.1">
    <property type="nucleotide sequence ID" value="XM_004515059.3"/>
</dbReference>
<evidence type="ECO:0000256" key="5">
    <source>
        <dbReference type="ARBA" id="ARBA00023163"/>
    </source>
</evidence>
<keyword evidence="2" id="KW-0863">Zinc-finger</keyword>
<dbReference type="AlphaFoldDB" id="A0A1S2Z4W5"/>
<dbReference type="PaxDb" id="3827-XP_004515116.1"/>
<evidence type="ECO:0000256" key="2">
    <source>
        <dbReference type="ARBA" id="ARBA00022771"/>
    </source>
</evidence>
<feature type="compositionally biased region" description="Polar residues" evidence="6">
    <location>
        <begin position="450"/>
        <end position="466"/>
    </location>
</feature>
<dbReference type="GO" id="GO:0140566">
    <property type="term" value="F:histone reader activity"/>
    <property type="evidence" value="ECO:0007669"/>
    <property type="project" value="InterPro"/>
</dbReference>
<dbReference type="InterPro" id="IPR011011">
    <property type="entry name" value="Znf_FYVE_PHD"/>
</dbReference>
<dbReference type="eggNOG" id="ENOG502RXM7">
    <property type="taxonomic scope" value="Eukaryota"/>
</dbReference>
<dbReference type="OrthoDB" id="1932206at2759"/>
<dbReference type="SMART" id="SM00451">
    <property type="entry name" value="ZnF_U1"/>
    <property type="match status" value="1"/>
</dbReference>
<proteinExistence type="predicted"/>
<evidence type="ECO:0000313" key="8">
    <source>
        <dbReference type="Proteomes" id="UP000087171"/>
    </source>
</evidence>
<evidence type="ECO:0000256" key="3">
    <source>
        <dbReference type="ARBA" id="ARBA00022833"/>
    </source>
</evidence>
<dbReference type="GO" id="GO:0008270">
    <property type="term" value="F:zinc ion binding"/>
    <property type="evidence" value="ECO:0007669"/>
    <property type="project" value="UniProtKB-KW"/>
</dbReference>
<feature type="region of interest" description="Disordered" evidence="6">
    <location>
        <begin position="202"/>
        <end position="233"/>
    </location>
</feature>